<keyword evidence="3" id="KW-1185">Reference proteome</keyword>
<reference evidence="2" key="1">
    <citation type="submission" date="2020-10" db="EMBL/GenBank/DDBJ databases">
        <authorList>
            <person name="Han B."/>
            <person name="Lu T."/>
            <person name="Zhao Q."/>
            <person name="Huang X."/>
            <person name="Zhao Y."/>
        </authorList>
    </citation>
    <scope>NUCLEOTIDE SEQUENCE</scope>
</reference>
<dbReference type="Proteomes" id="UP000604825">
    <property type="component" value="Unassembled WGS sequence"/>
</dbReference>
<feature type="region of interest" description="Disordered" evidence="1">
    <location>
        <begin position="58"/>
        <end position="92"/>
    </location>
</feature>
<dbReference type="EMBL" id="CAJGYO010000005">
    <property type="protein sequence ID" value="CAD6229812.1"/>
    <property type="molecule type" value="Genomic_DNA"/>
</dbReference>
<proteinExistence type="predicted"/>
<comment type="caution">
    <text evidence="2">The sequence shown here is derived from an EMBL/GenBank/DDBJ whole genome shotgun (WGS) entry which is preliminary data.</text>
</comment>
<name>A0A811NLG9_9POAL</name>
<protein>
    <submittedName>
        <fullName evidence="2">Uncharacterized protein</fullName>
    </submittedName>
</protein>
<feature type="compositionally biased region" description="Polar residues" evidence="1">
    <location>
        <begin position="58"/>
        <end position="67"/>
    </location>
</feature>
<evidence type="ECO:0000313" key="2">
    <source>
        <dbReference type="EMBL" id="CAD6229812.1"/>
    </source>
</evidence>
<feature type="region of interest" description="Disordered" evidence="1">
    <location>
        <begin position="116"/>
        <end position="155"/>
    </location>
</feature>
<evidence type="ECO:0000256" key="1">
    <source>
        <dbReference type="SAM" id="MobiDB-lite"/>
    </source>
</evidence>
<sequence>MCIFENHEYDLTIEASVYEEEMEENSKDNEIEDEDTQPLTIWKGESKEIDKQVDYGQFSCTPNNMPGDTNGDEMSNIDGEYMPGDSCSYGDDEEATQIHKKFKDFKKKIKKGEAASLDDVIYEGVDSRPQNEQEDEDDGNNTPYLDSSDENLLMS</sequence>
<dbReference type="AlphaFoldDB" id="A0A811NLG9"/>
<organism evidence="2 3">
    <name type="scientific">Miscanthus lutarioriparius</name>
    <dbReference type="NCBI Taxonomy" id="422564"/>
    <lineage>
        <taxon>Eukaryota</taxon>
        <taxon>Viridiplantae</taxon>
        <taxon>Streptophyta</taxon>
        <taxon>Embryophyta</taxon>
        <taxon>Tracheophyta</taxon>
        <taxon>Spermatophyta</taxon>
        <taxon>Magnoliopsida</taxon>
        <taxon>Liliopsida</taxon>
        <taxon>Poales</taxon>
        <taxon>Poaceae</taxon>
        <taxon>PACMAD clade</taxon>
        <taxon>Panicoideae</taxon>
        <taxon>Andropogonodae</taxon>
        <taxon>Andropogoneae</taxon>
        <taxon>Saccharinae</taxon>
        <taxon>Miscanthus</taxon>
    </lineage>
</organism>
<evidence type="ECO:0000313" key="3">
    <source>
        <dbReference type="Proteomes" id="UP000604825"/>
    </source>
</evidence>
<gene>
    <name evidence="2" type="ORF">NCGR_LOCUS20307</name>
</gene>
<feature type="region of interest" description="Disordered" evidence="1">
    <location>
        <begin position="19"/>
        <end position="45"/>
    </location>
</feature>
<accession>A0A811NLG9</accession>